<protein>
    <submittedName>
        <fullName evidence="1">ABC transporter D family member 1</fullName>
    </submittedName>
</protein>
<sequence length="198" mass="21812">MTLKGTGTTVKYVLEQDKAAFTRLIGGSILQSVASSFVAPSLRYHSQNDSRRRYKMVGSGQDIRTTLILSGYIFAPNPLSLSLSLRALELSSSIALIDRAISHGLTISLDKSISSKAGDTGQKSFYSSYDAQTHQRPSAITSFLDSQNSGAYFPAKITSLQDLKRTRPPQLLSTNEDCVRNTRKGNTRMLKLMKRLML</sequence>
<name>A0ACC0H4U2_9ERIC</name>
<evidence type="ECO:0000313" key="1">
    <source>
        <dbReference type="EMBL" id="KAI8006866.1"/>
    </source>
</evidence>
<reference evidence="1 2" key="1">
    <citation type="journal article" date="2022" name="Plant J.">
        <title>Chromosome-level genome of Camellia lanceoleosa provides a valuable resource for understanding genome evolution and self-incompatibility.</title>
        <authorList>
            <person name="Gong W."/>
            <person name="Xiao S."/>
            <person name="Wang L."/>
            <person name="Liao Z."/>
            <person name="Chang Y."/>
            <person name="Mo W."/>
            <person name="Hu G."/>
            <person name="Li W."/>
            <person name="Zhao G."/>
            <person name="Zhu H."/>
            <person name="Hu X."/>
            <person name="Ji K."/>
            <person name="Xiang X."/>
            <person name="Song Q."/>
            <person name="Yuan D."/>
            <person name="Jin S."/>
            <person name="Zhang L."/>
        </authorList>
    </citation>
    <scope>NUCLEOTIDE SEQUENCE [LARGE SCALE GENOMIC DNA]</scope>
    <source>
        <strain evidence="1">SQ_2022a</strain>
    </source>
</reference>
<dbReference type="EMBL" id="CM045764">
    <property type="protein sequence ID" value="KAI8006866.1"/>
    <property type="molecule type" value="Genomic_DNA"/>
</dbReference>
<comment type="caution">
    <text evidence="1">The sequence shown here is derived from an EMBL/GenBank/DDBJ whole genome shotgun (WGS) entry which is preliminary data.</text>
</comment>
<proteinExistence type="predicted"/>
<gene>
    <name evidence="1" type="ORF">LOK49_LG07G00255</name>
</gene>
<evidence type="ECO:0000313" key="2">
    <source>
        <dbReference type="Proteomes" id="UP001060215"/>
    </source>
</evidence>
<accession>A0ACC0H4U2</accession>
<organism evidence="1 2">
    <name type="scientific">Camellia lanceoleosa</name>
    <dbReference type="NCBI Taxonomy" id="1840588"/>
    <lineage>
        <taxon>Eukaryota</taxon>
        <taxon>Viridiplantae</taxon>
        <taxon>Streptophyta</taxon>
        <taxon>Embryophyta</taxon>
        <taxon>Tracheophyta</taxon>
        <taxon>Spermatophyta</taxon>
        <taxon>Magnoliopsida</taxon>
        <taxon>eudicotyledons</taxon>
        <taxon>Gunneridae</taxon>
        <taxon>Pentapetalae</taxon>
        <taxon>asterids</taxon>
        <taxon>Ericales</taxon>
        <taxon>Theaceae</taxon>
        <taxon>Camellia</taxon>
    </lineage>
</organism>
<dbReference type="Proteomes" id="UP001060215">
    <property type="component" value="Chromosome 7"/>
</dbReference>
<keyword evidence="2" id="KW-1185">Reference proteome</keyword>